<dbReference type="Pfam" id="PF15867">
    <property type="entry name" value="Dynein_attach_N"/>
    <property type="match status" value="1"/>
</dbReference>
<feature type="domain" description="Dynein attachment factor N-terminal" evidence="1">
    <location>
        <begin position="14"/>
        <end position="70"/>
    </location>
</feature>
<evidence type="ECO:0000313" key="3">
    <source>
        <dbReference type="Proteomes" id="UP000030690"/>
    </source>
</evidence>
<gene>
    <name evidence="2" type="ORF">PFFVO_02717</name>
</gene>
<dbReference type="EMBL" id="KI925079">
    <property type="protein sequence ID" value="ETW18201.1"/>
    <property type="molecule type" value="Genomic_DNA"/>
</dbReference>
<reference evidence="2 3" key="1">
    <citation type="submission" date="2013-02" db="EMBL/GenBank/DDBJ databases">
        <title>The Genome Annotation of Plasmodium falciparum Vietnam Oak-Knoll (FVO).</title>
        <authorList>
            <consortium name="The Broad Institute Genome Sequencing Platform"/>
            <consortium name="The Broad Institute Genome Sequencing Center for Infectious Disease"/>
            <person name="Neafsey D."/>
            <person name="Hoffman S."/>
            <person name="Volkman S."/>
            <person name="Rosenthal P."/>
            <person name="Walker B."/>
            <person name="Young S.K."/>
            <person name="Zeng Q."/>
            <person name="Gargeya S."/>
            <person name="Fitzgerald M."/>
            <person name="Haas B."/>
            <person name="Abouelleil A."/>
            <person name="Allen A.W."/>
            <person name="Alvarado L."/>
            <person name="Arachchi H.M."/>
            <person name="Berlin A.M."/>
            <person name="Chapman S.B."/>
            <person name="Gainer-Dewar J."/>
            <person name="Goldberg J."/>
            <person name="Griggs A."/>
            <person name="Gujja S."/>
            <person name="Hansen M."/>
            <person name="Howarth C."/>
            <person name="Imamovic A."/>
            <person name="Ireland A."/>
            <person name="Larimer J."/>
            <person name="McCowan C."/>
            <person name="Murphy C."/>
            <person name="Pearson M."/>
            <person name="Poon T.W."/>
            <person name="Priest M."/>
            <person name="Roberts A."/>
            <person name="Saif S."/>
            <person name="Shea T."/>
            <person name="Sisk P."/>
            <person name="Sykes S."/>
            <person name="Wortman J."/>
            <person name="Nusbaum C."/>
            <person name="Birren B."/>
        </authorList>
    </citation>
    <scope>NUCLEOTIDE SEQUENCE [LARGE SCALE GENOMIC DNA]</scope>
    <source>
        <strain evidence="3">Vietnam Oak-Knoll (FVO)</strain>
    </source>
</reference>
<sequence length="254" mass="30941">MNPPNFINSDISFDMKKVRKDFIKSIIQDEEYKKKDDKKKEIVKTCKSYKDFCDIVNAVNMKPIKKYEPKITYEDYIQMHFSSSSCKLDTFQKKNENIKNFFMINNYKVNRKQDISSSNNLSHKKVFNEIKDLTHVIKTYKDNYYEYIRKNYNCDDIINIISLIKNHWDIFIGKKENMFEGYLHDPQFIINLINFLFYIFNYWTKRDFSLYFTHDELNEINSKLHFIKGNIEKETWLNDDTLNNRWNYIKKTTL</sequence>
<proteinExistence type="predicted"/>
<organism evidence="2 3">
    <name type="scientific">Plasmodium falciparum Vietnam Oak-Knoll</name>
    <name type="common">FVO</name>
    <dbReference type="NCBI Taxonomy" id="1036723"/>
    <lineage>
        <taxon>Eukaryota</taxon>
        <taxon>Sar</taxon>
        <taxon>Alveolata</taxon>
        <taxon>Apicomplexa</taxon>
        <taxon>Aconoidasida</taxon>
        <taxon>Haemosporida</taxon>
        <taxon>Plasmodiidae</taxon>
        <taxon>Plasmodium</taxon>
        <taxon>Plasmodium (Laverania)</taxon>
    </lineage>
</organism>
<dbReference type="InterPro" id="IPR031733">
    <property type="entry name" value="Dynein_attach_N"/>
</dbReference>
<dbReference type="OrthoDB" id="372166at2759"/>
<dbReference type="AlphaFoldDB" id="A0A024V5Y2"/>
<name>A0A024V5Y2_PLAFA</name>
<accession>A0A024V5Y2</accession>
<protein>
    <recommendedName>
        <fullName evidence="1">Dynein attachment factor N-terminal domain-containing protein</fullName>
    </recommendedName>
</protein>
<dbReference type="Proteomes" id="UP000030690">
    <property type="component" value="Unassembled WGS sequence"/>
</dbReference>
<evidence type="ECO:0000313" key="2">
    <source>
        <dbReference type="EMBL" id="ETW18201.1"/>
    </source>
</evidence>
<evidence type="ECO:0000259" key="1">
    <source>
        <dbReference type="Pfam" id="PF15867"/>
    </source>
</evidence>
<reference evidence="2 3" key="2">
    <citation type="submission" date="2013-02" db="EMBL/GenBank/DDBJ databases">
        <title>The Genome Sequence of Plasmodium falciparum Vietnam Oak-Knoll (FVO).</title>
        <authorList>
            <consortium name="The Broad Institute Genome Sequencing Platform"/>
            <consortium name="The Broad Institute Genome Sequencing Center for Infectious Disease"/>
            <person name="Neafsey D."/>
            <person name="Cheeseman I."/>
            <person name="Volkman S."/>
            <person name="Adams J."/>
            <person name="Walker B."/>
            <person name="Young S.K."/>
            <person name="Zeng Q."/>
            <person name="Gargeya S."/>
            <person name="Fitzgerald M."/>
            <person name="Haas B."/>
            <person name="Abouelleil A."/>
            <person name="Alvarado L."/>
            <person name="Arachchi H.M."/>
            <person name="Berlin A.M."/>
            <person name="Chapman S.B."/>
            <person name="Dewar J."/>
            <person name="Goldberg J."/>
            <person name="Griggs A."/>
            <person name="Gujja S."/>
            <person name="Hansen M."/>
            <person name="Howarth C."/>
            <person name="Imamovic A."/>
            <person name="Larimer J."/>
            <person name="McCowan C."/>
            <person name="Murphy C."/>
            <person name="Neiman D."/>
            <person name="Pearson M."/>
            <person name="Priest M."/>
            <person name="Roberts A."/>
            <person name="Saif S."/>
            <person name="Shea T."/>
            <person name="Sisk P."/>
            <person name="Sykes S."/>
            <person name="Wortman J."/>
            <person name="Nusbaum C."/>
            <person name="Birren B."/>
        </authorList>
    </citation>
    <scope>NUCLEOTIDE SEQUENCE [LARGE SCALE GENOMIC DNA]</scope>
    <source>
        <strain evidence="3">Vietnam Oak-Knoll (FVO)</strain>
    </source>
</reference>